<name>R4XBU2_TAPDE</name>
<keyword evidence="10" id="KW-1185">Reference proteome</keyword>
<dbReference type="GO" id="GO:0006369">
    <property type="term" value="P:termination of RNA polymerase II transcription"/>
    <property type="evidence" value="ECO:0007669"/>
    <property type="project" value="TreeGrafter"/>
</dbReference>
<evidence type="ECO:0000313" key="9">
    <source>
        <dbReference type="EMBL" id="CCG83269.1"/>
    </source>
</evidence>
<dbReference type="Gene3D" id="2.40.320.10">
    <property type="entry name" value="Hypothetical Protein Pfu-838710-001"/>
    <property type="match status" value="1"/>
</dbReference>
<evidence type="ECO:0000256" key="8">
    <source>
        <dbReference type="RuleBase" id="RU364150"/>
    </source>
</evidence>
<keyword evidence="6 8" id="KW-0539">Nucleus</keyword>
<protein>
    <recommendedName>
        <fullName evidence="3 8">Mediator of RNA polymerase II transcription subunit 18</fullName>
    </recommendedName>
    <alternativeName>
        <fullName evidence="7 8">Mediator complex subunit 18</fullName>
    </alternativeName>
</protein>
<gene>
    <name evidence="8" type="primary">MED18</name>
    <name evidence="9" type="ORF">TAPDE_003487</name>
</gene>
<evidence type="ECO:0000256" key="6">
    <source>
        <dbReference type="ARBA" id="ARBA00023242"/>
    </source>
</evidence>
<dbReference type="GO" id="GO:0006357">
    <property type="term" value="P:regulation of transcription by RNA polymerase II"/>
    <property type="evidence" value="ECO:0007669"/>
    <property type="project" value="InterPro"/>
</dbReference>
<dbReference type="EMBL" id="CAHR02000133">
    <property type="protein sequence ID" value="CCG83269.1"/>
    <property type="molecule type" value="Genomic_DNA"/>
</dbReference>
<dbReference type="Proteomes" id="UP000013776">
    <property type="component" value="Unassembled WGS sequence"/>
</dbReference>
<keyword evidence="8" id="KW-0010">Activator</keyword>
<comment type="function">
    <text evidence="8">Component of the Mediator complex, a coactivator involved in the regulated transcription of nearly all RNA polymerase II-dependent genes. Mediator functions as a bridge to convey information from gene-specific regulatory proteins to the basal RNA polymerase II transcription machinery. Mediator is recruited to promoters by direct interactions with regulatory proteins and serves as a scaffold for the assembly of a functional preinitiation complex with RNA polymerase II and the general transcription factors.</text>
</comment>
<dbReference type="PANTHER" id="PTHR13321:SF2">
    <property type="entry name" value="MEDIATOR OF RNA POLYMERASE II TRANSCRIPTION SUBUNIT 18"/>
    <property type="match status" value="1"/>
</dbReference>
<evidence type="ECO:0000313" key="10">
    <source>
        <dbReference type="Proteomes" id="UP000013776"/>
    </source>
</evidence>
<evidence type="ECO:0000256" key="1">
    <source>
        <dbReference type="ARBA" id="ARBA00004123"/>
    </source>
</evidence>
<dbReference type="Pfam" id="PF09637">
    <property type="entry name" value="Med18"/>
    <property type="match status" value="1"/>
</dbReference>
<accession>R4XBU2</accession>
<dbReference type="STRING" id="1097556.R4XBU2"/>
<dbReference type="PANTHER" id="PTHR13321">
    <property type="entry name" value="MEDIATOR OF RNA POLYMERASE II TRANSCRIPTION, SUBUNIT 18"/>
    <property type="match status" value="1"/>
</dbReference>
<comment type="subunit">
    <text evidence="8">Component of the Mediator complex.</text>
</comment>
<evidence type="ECO:0000256" key="7">
    <source>
        <dbReference type="ARBA" id="ARBA00032012"/>
    </source>
</evidence>
<comment type="subcellular location">
    <subcellularLocation>
        <location evidence="1 8">Nucleus</location>
    </subcellularLocation>
</comment>
<reference evidence="9 10" key="1">
    <citation type="journal article" date="2013" name="MBio">
        <title>Genome sequencing of the plant pathogen Taphrina deformans, the causal agent of peach leaf curl.</title>
        <authorList>
            <person name="Cisse O.H."/>
            <person name="Almeida J.M.G.C.F."/>
            <person name="Fonseca A."/>
            <person name="Kumar A.A."/>
            <person name="Salojaervi J."/>
            <person name="Overmyer K."/>
            <person name="Hauser P.M."/>
            <person name="Pagni M."/>
        </authorList>
    </citation>
    <scope>NUCLEOTIDE SEQUENCE [LARGE SCALE GENOMIC DNA]</scope>
    <source>
        <strain evidence="10">PYCC 5710 / ATCC 11124 / CBS 356.35 / IMI 108563 / JCM 9778 / NBRC 8474</strain>
    </source>
</reference>
<dbReference type="OrthoDB" id="5348092at2759"/>
<dbReference type="AlphaFoldDB" id="R4XBU2"/>
<keyword evidence="5 8" id="KW-0804">Transcription</keyword>
<proteinExistence type="inferred from homology"/>
<organism evidence="9 10">
    <name type="scientific">Taphrina deformans (strain PYCC 5710 / ATCC 11124 / CBS 356.35 / IMI 108563 / JCM 9778 / NBRC 8474)</name>
    <name type="common">Peach leaf curl fungus</name>
    <name type="synonym">Lalaria deformans</name>
    <dbReference type="NCBI Taxonomy" id="1097556"/>
    <lineage>
        <taxon>Eukaryota</taxon>
        <taxon>Fungi</taxon>
        <taxon>Dikarya</taxon>
        <taxon>Ascomycota</taxon>
        <taxon>Taphrinomycotina</taxon>
        <taxon>Taphrinomycetes</taxon>
        <taxon>Taphrinales</taxon>
        <taxon>Taphrinaceae</taxon>
        <taxon>Taphrina</taxon>
    </lineage>
</organism>
<evidence type="ECO:0000256" key="3">
    <source>
        <dbReference type="ARBA" id="ARBA00019612"/>
    </source>
</evidence>
<dbReference type="InterPro" id="IPR019095">
    <property type="entry name" value="Mediator_Med18"/>
</dbReference>
<evidence type="ECO:0000256" key="2">
    <source>
        <dbReference type="ARBA" id="ARBA00009814"/>
    </source>
</evidence>
<evidence type="ECO:0000256" key="4">
    <source>
        <dbReference type="ARBA" id="ARBA00023015"/>
    </source>
</evidence>
<dbReference type="GO" id="GO:0016592">
    <property type="term" value="C:mediator complex"/>
    <property type="evidence" value="ECO:0007669"/>
    <property type="project" value="InterPro"/>
</dbReference>
<comment type="similarity">
    <text evidence="2 8">Belongs to the Mediator complex subunit 18 family.</text>
</comment>
<evidence type="ECO:0000256" key="5">
    <source>
        <dbReference type="ARBA" id="ARBA00023163"/>
    </source>
</evidence>
<dbReference type="GO" id="GO:0070847">
    <property type="term" value="C:core mediator complex"/>
    <property type="evidence" value="ECO:0007669"/>
    <property type="project" value="TreeGrafter"/>
</dbReference>
<dbReference type="GO" id="GO:0003712">
    <property type="term" value="F:transcription coregulator activity"/>
    <property type="evidence" value="ECO:0007669"/>
    <property type="project" value="InterPro"/>
</dbReference>
<keyword evidence="4 8" id="KW-0805">Transcription regulation</keyword>
<sequence length="221" mass="24619">MPIQRLSLFAPLPARHLETFVAVVQTLTTERLNQFKTITYVYKDETSAQGRRASDFLRLREDRSTTANDPIDDAQNKSPAQVLEVIDAPEMNKRPVTSRIVHIVPCHAGDAKKLASSMGYLLSFAYYEQGYSLTIGSVSLRVYQVFQARKKAVDESMNGNAQAEEMEGVAIGDGSTWIVHADIEVSTGSPDDLKKGTDELVRLKKELQGYVELSPLLDELR</sequence>
<comment type="caution">
    <text evidence="9">The sequence shown here is derived from an EMBL/GenBank/DDBJ whole genome shotgun (WGS) entry which is preliminary data.</text>
</comment>